<dbReference type="NCBIfam" id="TIGR00747">
    <property type="entry name" value="fabH"/>
    <property type="match status" value="1"/>
</dbReference>
<dbReference type="Proteomes" id="UP000257323">
    <property type="component" value="Unassembled WGS sequence"/>
</dbReference>
<reference evidence="15 16" key="1">
    <citation type="submission" date="2018-08" db="EMBL/GenBank/DDBJ databases">
        <title>Genome analysis of the thermophilic bacterium of the candidate phylum Aminicenantes from deep subsurface aquifer revealed its physiology and ecological role.</title>
        <authorList>
            <person name="Kadnikov V.V."/>
            <person name="Mardanov A.V."/>
            <person name="Beletsky A.V."/>
            <person name="Karnachuk O.V."/>
            <person name="Ravin N.V."/>
        </authorList>
    </citation>
    <scope>NUCLEOTIDE SEQUENCE [LARGE SCALE GENOMIC DNA]</scope>
    <source>
        <strain evidence="15">BY38</strain>
    </source>
</reference>
<evidence type="ECO:0000256" key="7">
    <source>
        <dbReference type="ARBA" id="ARBA00022832"/>
    </source>
</evidence>
<evidence type="ECO:0000256" key="5">
    <source>
        <dbReference type="ARBA" id="ARBA00022516"/>
    </source>
</evidence>
<dbReference type="CDD" id="cd00830">
    <property type="entry name" value="KAS_III"/>
    <property type="match status" value="1"/>
</dbReference>
<feature type="active site" evidence="12">
    <location>
        <position position="287"/>
    </location>
</feature>
<dbReference type="GO" id="GO:0005737">
    <property type="term" value="C:cytoplasm"/>
    <property type="evidence" value="ECO:0007669"/>
    <property type="project" value="UniProtKB-SubCell"/>
</dbReference>
<evidence type="ECO:0000313" key="16">
    <source>
        <dbReference type="Proteomes" id="UP000257323"/>
    </source>
</evidence>
<keyword evidence="8 12" id="KW-0443">Lipid metabolism</keyword>
<dbReference type="InterPro" id="IPR016039">
    <property type="entry name" value="Thiolase-like"/>
</dbReference>
<evidence type="ECO:0000256" key="12">
    <source>
        <dbReference type="HAMAP-Rule" id="MF_01815"/>
    </source>
</evidence>
<keyword evidence="9 12" id="KW-0275">Fatty acid biosynthesis</keyword>
<keyword evidence="6 12" id="KW-0808">Transferase</keyword>
<dbReference type="FunFam" id="3.40.47.10:FF:000004">
    <property type="entry name" value="3-oxoacyl-[acyl-carrier-protein] synthase 3"/>
    <property type="match status" value="1"/>
</dbReference>
<accession>A0A3E2BP33</accession>
<dbReference type="Gene3D" id="3.40.47.10">
    <property type="match status" value="1"/>
</dbReference>
<keyword evidence="4 12" id="KW-0963">Cytoplasm</keyword>
<keyword evidence="7 12" id="KW-0276">Fatty acid metabolism</keyword>
<dbReference type="EC" id="2.3.1.180" evidence="3 12"/>
<keyword evidence="5 12" id="KW-0444">Lipid biosynthesis</keyword>
<evidence type="ECO:0000256" key="6">
    <source>
        <dbReference type="ARBA" id="ARBA00022679"/>
    </source>
</evidence>
<feature type="domain" description="Beta-ketoacyl-[acyl-carrier-protein] synthase III N-terminal" evidence="14">
    <location>
        <begin position="111"/>
        <end position="189"/>
    </location>
</feature>
<evidence type="ECO:0000256" key="1">
    <source>
        <dbReference type="ARBA" id="ARBA00005194"/>
    </source>
</evidence>
<feature type="region of interest" description="ACP-binding" evidence="12">
    <location>
        <begin position="258"/>
        <end position="262"/>
    </location>
</feature>
<comment type="domain">
    <text evidence="12">The last Arg residue of the ACP-binding site is essential for the weak association between ACP/AcpP and FabH.</text>
</comment>
<dbReference type="AlphaFoldDB" id="A0A3E2BP33"/>
<dbReference type="Pfam" id="PF08541">
    <property type="entry name" value="ACP_syn_III_C"/>
    <property type="match status" value="1"/>
</dbReference>
<dbReference type="GO" id="GO:0044550">
    <property type="term" value="P:secondary metabolite biosynthetic process"/>
    <property type="evidence" value="ECO:0007669"/>
    <property type="project" value="TreeGrafter"/>
</dbReference>
<name>A0A3E2BP33_9BACT</name>
<proteinExistence type="inferred from homology"/>
<evidence type="ECO:0000313" key="15">
    <source>
        <dbReference type="EMBL" id="RFT16523.1"/>
    </source>
</evidence>
<feature type="active site" evidence="12">
    <location>
        <position position="257"/>
    </location>
</feature>
<keyword evidence="12" id="KW-0511">Multifunctional enzyme</keyword>
<evidence type="ECO:0000259" key="14">
    <source>
        <dbReference type="Pfam" id="PF08545"/>
    </source>
</evidence>
<dbReference type="EMBL" id="QUAH01000003">
    <property type="protein sequence ID" value="RFT16523.1"/>
    <property type="molecule type" value="Genomic_DNA"/>
</dbReference>
<evidence type="ECO:0000256" key="8">
    <source>
        <dbReference type="ARBA" id="ARBA00023098"/>
    </source>
</evidence>
<comment type="pathway">
    <text evidence="1 12">Lipid metabolism; fatty acid biosynthesis.</text>
</comment>
<keyword evidence="10 12" id="KW-0012">Acyltransferase</keyword>
<evidence type="ECO:0000256" key="10">
    <source>
        <dbReference type="ARBA" id="ARBA00023315"/>
    </source>
</evidence>
<dbReference type="SUPFAM" id="SSF53901">
    <property type="entry name" value="Thiolase-like"/>
    <property type="match status" value="1"/>
</dbReference>
<comment type="function">
    <text evidence="12">Catalyzes the condensation reaction of fatty acid synthesis by the addition to an acyl acceptor of two carbons from malonyl-ACP. Catalyzes the first condensation reaction which initiates fatty acid synthesis and may therefore play a role in governing the total rate of fatty acid production. Possesses both acetoacetyl-ACP synthase and acetyl transacylase activities. Its substrate specificity determines the biosynthesis of branched-chain and/or straight-chain of fatty acids.</text>
</comment>
<evidence type="ECO:0000256" key="2">
    <source>
        <dbReference type="ARBA" id="ARBA00008642"/>
    </source>
</evidence>
<organism evidence="15 16">
    <name type="scientific">Candidatus Saccharicenans subterraneus</name>
    <dbReference type="NCBI Taxonomy" id="2508984"/>
    <lineage>
        <taxon>Bacteria</taxon>
        <taxon>Candidatus Aminicenantota</taxon>
        <taxon>Candidatus Aminicenantia</taxon>
        <taxon>Candidatus Aminicenantales</taxon>
        <taxon>Candidatus Saccharicenantaceae</taxon>
        <taxon>Candidatus Saccharicenans</taxon>
    </lineage>
</organism>
<feature type="domain" description="Beta-ketoacyl-[acyl-carrier-protein] synthase III C-terminal" evidence="13">
    <location>
        <begin position="241"/>
        <end position="330"/>
    </location>
</feature>
<dbReference type="InterPro" id="IPR004655">
    <property type="entry name" value="FabH"/>
</dbReference>
<evidence type="ECO:0000259" key="13">
    <source>
        <dbReference type="Pfam" id="PF08541"/>
    </source>
</evidence>
<protein>
    <recommendedName>
        <fullName evidence="3 12">Beta-ketoacyl-[acyl-carrier-protein] synthase III</fullName>
        <shortName evidence="12">Beta-ketoacyl-ACP synthase III</shortName>
        <shortName evidence="12">KAS III</shortName>
        <ecNumber evidence="3 12">2.3.1.180</ecNumber>
    </recommendedName>
    <alternativeName>
        <fullName evidence="12">3-oxoacyl-[acyl-carrier-protein] synthase 3</fullName>
    </alternativeName>
    <alternativeName>
        <fullName evidence="12">3-oxoacyl-[acyl-carrier-protein] synthase III</fullName>
    </alternativeName>
</protein>
<evidence type="ECO:0000256" key="4">
    <source>
        <dbReference type="ARBA" id="ARBA00022490"/>
    </source>
</evidence>
<dbReference type="InterPro" id="IPR013751">
    <property type="entry name" value="ACP_syn_III_N"/>
</dbReference>
<dbReference type="InterPro" id="IPR013747">
    <property type="entry name" value="ACP_syn_III_C"/>
</dbReference>
<evidence type="ECO:0000256" key="11">
    <source>
        <dbReference type="ARBA" id="ARBA00051096"/>
    </source>
</evidence>
<dbReference type="UniPathway" id="UPA00094"/>
<dbReference type="HAMAP" id="MF_01815">
    <property type="entry name" value="FabH"/>
    <property type="match status" value="1"/>
</dbReference>
<comment type="subcellular location">
    <subcellularLocation>
        <location evidence="12">Cytoplasm</location>
    </subcellularLocation>
</comment>
<dbReference type="GO" id="GO:0004315">
    <property type="term" value="F:3-oxoacyl-[acyl-carrier-protein] synthase activity"/>
    <property type="evidence" value="ECO:0007669"/>
    <property type="project" value="InterPro"/>
</dbReference>
<dbReference type="NCBIfam" id="NF006829">
    <property type="entry name" value="PRK09352.1"/>
    <property type="match status" value="1"/>
</dbReference>
<dbReference type="PANTHER" id="PTHR34069:SF2">
    <property type="entry name" value="BETA-KETOACYL-[ACYL-CARRIER-PROTEIN] SYNTHASE III"/>
    <property type="match status" value="1"/>
</dbReference>
<gene>
    <name evidence="12" type="primary">fabH</name>
    <name evidence="15" type="ORF">OP8BY_1701</name>
</gene>
<feature type="active site" evidence="12">
    <location>
        <position position="117"/>
    </location>
</feature>
<comment type="catalytic activity">
    <reaction evidence="11">
        <text>malonyl-[ACP] + acetyl-CoA + H(+) = 3-oxobutanoyl-[ACP] + CO2 + CoA</text>
        <dbReference type="Rhea" id="RHEA:12080"/>
        <dbReference type="Rhea" id="RHEA-COMP:9623"/>
        <dbReference type="Rhea" id="RHEA-COMP:9625"/>
        <dbReference type="ChEBI" id="CHEBI:15378"/>
        <dbReference type="ChEBI" id="CHEBI:16526"/>
        <dbReference type="ChEBI" id="CHEBI:57287"/>
        <dbReference type="ChEBI" id="CHEBI:57288"/>
        <dbReference type="ChEBI" id="CHEBI:78449"/>
        <dbReference type="ChEBI" id="CHEBI:78450"/>
        <dbReference type="EC" id="2.3.1.180"/>
    </reaction>
    <physiologicalReaction direction="left-to-right" evidence="11">
        <dbReference type="Rhea" id="RHEA:12081"/>
    </physiologicalReaction>
</comment>
<dbReference type="Pfam" id="PF08545">
    <property type="entry name" value="ACP_syn_III"/>
    <property type="match status" value="1"/>
</dbReference>
<evidence type="ECO:0000256" key="3">
    <source>
        <dbReference type="ARBA" id="ARBA00012333"/>
    </source>
</evidence>
<evidence type="ECO:0000256" key="9">
    <source>
        <dbReference type="ARBA" id="ARBA00023160"/>
    </source>
</evidence>
<dbReference type="PANTHER" id="PTHR34069">
    <property type="entry name" value="3-OXOACYL-[ACYL-CARRIER-PROTEIN] SYNTHASE 3"/>
    <property type="match status" value="1"/>
</dbReference>
<comment type="similarity">
    <text evidence="2 12">Belongs to the thiolase-like superfamily. FabH family.</text>
</comment>
<comment type="caution">
    <text evidence="15">The sequence shown here is derived from an EMBL/GenBank/DDBJ whole genome shotgun (WGS) entry which is preliminary data.</text>
</comment>
<comment type="subunit">
    <text evidence="12">Homodimer.</text>
</comment>
<dbReference type="GO" id="GO:0033818">
    <property type="term" value="F:beta-ketoacyl-acyl-carrier-protein synthase III activity"/>
    <property type="evidence" value="ECO:0007669"/>
    <property type="project" value="UniProtKB-UniRule"/>
</dbReference>
<sequence length="330" mass="36192">MVKKDGKIKIRSMGIYLPEKVLTNLDLEKMVETSDEWITTRTGIKERRIAAEEQVTSDLGVAAARQALDRAGLKPEDLDLILVATNSPDTLFPSTACWIQKKLSTREMPAFDLQAGCTGVLYGLIVAEGLILSGVCRRVLLIGVDILSKITNWEDRTTCVLFGDGAGAFILEESDDDSGLLSHFWGADGSLGELLMLPGGGTLHPASEQTVKEKMHYIHMKGNDVFKHAVKRMGESILEALKSAGLDKHQVDFLIPHQANLRIIDAIGERLDLDPEKVVVNVDRYGNMSVATIPVALYELQEEGKLQPGKIVAMVAFGAGFTWASAIYRW</sequence>
<dbReference type="GO" id="GO:0006633">
    <property type="term" value="P:fatty acid biosynthetic process"/>
    <property type="evidence" value="ECO:0007669"/>
    <property type="project" value="UniProtKB-UniRule"/>
</dbReference>